<protein>
    <submittedName>
        <fullName evidence="2">Uncharacterized protein</fullName>
    </submittedName>
</protein>
<evidence type="ECO:0000313" key="2">
    <source>
        <dbReference type="EMBL" id="SFI31706.1"/>
    </source>
</evidence>
<accession>A0A7Z7GDP4</accession>
<organism evidence="2 3">
    <name type="scientific">Microbacterium saccharophilum</name>
    <dbReference type="NCBI Taxonomy" id="1213358"/>
    <lineage>
        <taxon>Bacteria</taxon>
        <taxon>Bacillati</taxon>
        <taxon>Actinomycetota</taxon>
        <taxon>Actinomycetes</taxon>
        <taxon>Micrococcales</taxon>
        <taxon>Microbacteriaceae</taxon>
        <taxon>Microbacterium</taxon>
    </lineage>
</organism>
<proteinExistence type="predicted"/>
<dbReference type="AlphaFoldDB" id="A0A7Z7GDP4"/>
<evidence type="ECO:0000313" key="3">
    <source>
        <dbReference type="Proteomes" id="UP000198702"/>
    </source>
</evidence>
<name>A0A7Z7GDP4_9MICO</name>
<gene>
    <name evidence="2" type="ORF">SAMN04487751_1081</name>
</gene>
<reference evidence="2 3" key="1">
    <citation type="submission" date="2016-10" db="EMBL/GenBank/DDBJ databases">
        <authorList>
            <person name="Varghese N."/>
            <person name="Submissions S."/>
        </authorList>
    </citation>
    <scope>NUCLEOTIDE SEQUENCE [LARGE SCALE GENOMIC DNA]</scope>
    <source>
        <strain evidence="2 3">UNC380MFSha3.1</strain>
    </source>
</reference>
<feature type="region of interest" description="Disordered" evidence="1">
    <location>
        <begin position="1"/>
        <end position="55"/>
    </location>
</feature>
<comment type="caution">
    <text evidence="2">The sequence shown here is derived from an EMBL/GenBank/DDBJ whole genome shotgun (WGS) entry which is preliminary data.</text>
</comment>
<feature type="compositionally biased region" description="Basic and acidic residues" evidence="1">
    <location>
        <begin position="1"/>
        <end position="35"/>
    </location>
</feature>
<evidence type="ECO:0000256" key="1">
    <source>
        <dbReference type="SAM" id="MobiDB-lite"/>
    </source>
</evidence>
<dbReference type="EMBL" id="FOQZ01000001">
    <property type="protein sequence ID" value="SFI31706.1"/>
    <property type="molecule type" value="Genomic_DNA"/>
</dbReference>
<sequence>MDVPRDKRGLSHGGRVREEPTRKPITESIRFRSDGRAAAPVDIGSGMIDPAGSGP</sequence>
<dbReference type="Proteomes" id="UP000198702">
    <property type="component" value="Unassembled WGS sequence"/>
</dbReference>